<dbReference type="EMBL" id="JADYXP020000007">
    <property type="protein sequence ID" value="KAL0120911.1"/>
    <property type="molecule type" value="Genomic_DNA"/>
</dbReference>
<evidence type="ECO:0000313" key="1">
    <source>
        <dbReference type="EMBL" id="KAL0120911.1"/>
    </source>
</evidence>
<organism evidence="1 2">
    <name type="scientific">Cardiocondyla obscurior</name>
    <dbReference type="NCBI Taxonomy" id="286306"/>
    <lineage>
        <taxon>Eukaryota</taxon>
        <taxon>Metazoa</taxon>
        <taxon>Ecdysozoa</taxon>
        <taxon>Arthropoda</taxon>
        <taxon>Hexapoda</taxon>
        <taxon>Insecta</taxon>
        <taxon>Pterygota</taxon>
        <taxon>Neoptera</taxon>
        <taxon>Endopterygota</taxon>
        <taxon>Hymenoptera</taxon>
        <taxon>Apocrita</taxon>
        <taxon>Aculeata</taxon>
        <taxon>Formicoidea</taxon>
        <taxon>Formicidae</taxon>
        <taxon>Myrmicinae</taxon>
        <taxon>Cardiocondyla</taxon>
    </lineage>
</organism>
<name>A0AAW2G191_9HYME</name>
<dbReference type="AlphaFoldDB" id="A0AAW2G191"/>
<dbReference type="Proteomes" id="UP001430953">
    <property type="component" value="Unassembled WGS sequence"/>
</dbReference>
<accession>A0AAW2G191</accession>
<reference evidence="1 2" key="1">
    <citation type="submission" date="2023-03" db="EMBL/GenBank/DDBJ databases">
        <title>High recombination rates correlate with genetic variation in Cardiocondyla obscurior ants.</title>
        <authorList>
            <person name="Errbii M."/>
        </authorList>
    </citation>
    <scope>NUCLEOTIDE SEQUENCE [LARGE SCALE GENOMIC DNA]</scope>
    <source>
        <strain evidence="1">Alpha-2009</strain>
        <tissue evidence="1">Whole body</tissue>
    </source>
</reference>
<keyword evidence="2" id="KW-1185">Reference proteome</keyword>
<gene>
    <name evidence="1" type="ORF">PUN28_008541</name>
</gene>
<comment type="caution">
    <text evidence="1">The sequence shown here is derived from an EMBL/GenBank/DDBJ whole genome shotgun (WGS) entry which is preliminary data.</text>
</comment>
<sequence>MNSFPSEIHSAVIRLTGGRRPRAAVANCTHLSLMFHLLTCQPSHSPTGRRGAVPSATAISPTIRLNSCPIVRSLPSVSLFDVIK</sequence>
<proteinExistence type="predicted"/>
<protein>
    <submittedName>
        <fullName evidence="1">Uncharacterized protein</fullName>
    </submittedName>
</protein>
<evidence type="ECO:0000313" key="2">
    <source>
        <dbReference type="Proteomes" id="UP001430953"/>
    </source>
</evidence>